<evidence type="ECO:0000313" key="3">
    <source>
        <dbReference type="Proteomes" id="UP001194468"/>
    </source>
</evidence>
<evidence type="ECO:0000313" key="2">
    <source>
        <dbReference type="EMBL" id="KAF8443259.1"/>
    </source>
</evidence>
<accession>A0AAD4BZJ6</accession>
<proteinExistence type="predicted"/>
<feature type="region of interest" description="Disordered" evidence="1">
    <location>
        <begin position="1"/>
        <end position="29"/>
    </location>
</feature>
<evidence type="ECO:0000256" key="1">
    <source>
        <dbReference type="SAM" id="MobiDB-lite"/>
    </source>
</evidence>
<organism evidence="2 3">
    <name type="scientific">Boletus edulis BED1</name>
    <dbReference type="NCBI Taxonomy" id="1328754"/>
    <lineage>
        <taxon>Eukaryota</taxon>
        <taxon>Fungi</taxon>
        <taxon>Dikarya</taxon>
        <taxon>Basidiomycota</taxon>
        <taxon>Agaricomycotina</taxon>
        <taxon>Agaricomycetes</taxon>
        <taxon>Agaricomycetidae</taxon>
        <taxon>Boletales</taxon>
        <taxon>Boletineae</taxon>
        <taxon>Boletaceae</taxon>
        <taxon>Boletoideae</taxon>
        <taxon>Boletus</taxon>
    </lineage>
</organism>
<gene>
    <name evidence="2" type="ORF">L210DRAFT_3535301</name>
</gene>
<reference evidence="2" key="1">
    <citation type="submission" date="2019-10" db="EMBL/GenBank/DDBJ databases">
        <authorList>
            <consortium name="DOE Joint Genome Institute"/>
            <person name="Kuo A."/>
            <person name="Miyauchi S."/>
            <person name="Kiss E."/>
            <person name="Drula E."/>
            <person name="Kohler A."/>
            <person name="Sanchez-Garcia M."/>
            <person name="Andreopoulos B."/>
            <person name="Barry K.W."/>
            <person name="Bonito G."/>
            <person name="Buee M."/>
            <person name="Carver A."/>
            <person name="Chen C."/>
            <person name="Cichocki N."/>
            <person name="Clum A."/>
            <person name="Culley D."/>
            <person name="Crous P.W."/>
            <person name="Fauchery L."/>
            <person name="Girlanda M."/>
            <person name="Hayes R."/>
            <person name="Keri Z."/>
            <person name="LaButti K."/>
            <person name="Lipzen A."/>
            <person name="Lombard V."/>
            <person name="Magnuson J."/>
            <person name="Maillard F."/>
            <person name="Morin E."/>
            <person name="Murat C."/>
            <person name="Nolan M."/>
            <person name="Ohm R."/>
            <person name="Pangilinan J."/>
            <person name="Pereira M."/>
            <person name="Perotto S."/>
            <person name="Peter M."/>
            <person name="Riley R."/>
            <person name="Sitrit Y."/>
            <person name="Stielow B."/>
            <person name="Szollosi G."/>
            <person name="Zifcakova L."/>
            <person name="Stursova M."/>
            <person name="Spatafora J.W."/>
            <person name="Tedersoo L."/>
            <person name="Vaario L.-M."/>
            <person name="Yamada A."/>
            <person name="Yan M."/>
            <person name="Wang P."/>
            <person name="Xu J."/>
            <person name="Bruns T."/>
            <person name="Baldrian P."/>
            <person name="Vilgalys R."/>
            <person name="Henrissat B."/>
            <person name="Grigoriev I.V."/>
            <person name="Hibbett D."/>
            <person name="Nagy L.G."/>
            <person name="Martin F.M."/>
        </authorList>
    </citation>
    <scope>NUCLEOTIDE SEQUENCE</scope>
    <source>
        <strain evidence="2">BED1</strain>
    </source>
</reference>
<dbReference type="EMBL" id="WHUW01000008">
    <property type="protein sequence ID" value="KAF8443259.1"/>
    <property type="molecule type" value="Genomic_DNA"/>
</dbReference>
<keyword evidence="3" id="KW-1185">Reference proteome</keyword>
<feature type="region of interest" description="Disordered" evidence="1">
    <location>
        <begin position="233"/>
        <end position="324"/>
    </location>
</feature>
<dbReference type="AlphaFoldDB" id="A0AAD4BZJ6"/>
<dbReference type="Proteomes" id="UP001194468">
    <property type="component" value="Unassembled WGS sequence"/>
</dbReference>
<reference evidence="2" key="2">
    <citation type="journal article" date="2020" name="Nat. Commun.">
        <title>Large-scale genome sequencing of mycorrhizal fungi provides insights into the early evolution of symbiotic traits.</title>
        <authorList>
            <person name="Miyauchi S."/>
            <person name="Kiss E."/>
            <person name="Kuo A."/>
            <person name="Drula E."/>
            <person name="Kohler A."/>
            <person name="Sanchez-Garcia M."/>
            <person name="Morin E."/>
            <person name="Andreopoulos B."/>
            <person name="Barry K.W."/>
            <person name="Bonito G."/>
            <person name="Buee M."/>
            <person name="Carver A."/>
            <person name="Chen C."/>
            <person name="Cichocki N."/>
            <person name="Clum A."/>
            <person name="Culley D."/>
            <person name="Crous P.W."/>
            <person name="Fauchery L."/>
            <person name="Girlanda M."/>
            <person name="Hayes R.D."/>
            <person name="Keri Z."/>
            <person name="LaButti K."/>
            <person name="Lipzen A."/>
            <person name="Lombard V."/>
            <person name="Magnuson J."/>
            <person name="Maillard F."/>
            <person name="Murat C."/>
            <person name="Nolan M."/>
            <person name="Ohm R.A."/>
            <person name="Pangilinan J."/>
            <person name="Pereira M.F."/>
            <person name="Perotto S."/>
            <person name="Peter M."/>
            <person name="Pfister S."/>
            <person name="Riley R."/>
            <person name="Sitrit Y."/>
            <person name="Stielow J.B."/>
            <person name="Szollosi G."/>
            <person name="Zifcakova L."/>
            <person name="Stursova M."/>
            <person name="Spatafora J.W."/>
            <person name="Tedersoo L."/>
            <person name="Vaario L.M."/>
            <person name="Yamada A."/>
            <person name="Yan M."/>
            <person name="Wang P."/>
            <person name="Xu J."/>
            <person name="Bruns T."/>
            <person name="Baldrian P."/>
            <person name="Vilgalys R."/>
            <person name="Dunand C."/>
            <person name="Henrissat B."/>
            <person name="Grigoriev I.V."/>
            <person name="Hibbett D."/>
            <person name="Nagy L.G."/>
            <person name="Martin F.M."/>
        </authorList>
    </citation>
    <scope>NUCLEOTIDE SEQUENCE</scope>
    <source>
        <strain evidence="2">BED1</strain>
    </source>
</reference>
<feature type="compositionally biased region" description="Basic and acidic residues" evidence="1">
    <location>
        <begin position="248"/>
        <end position="257"/>
    </location>
</feature>
<feature type="compositionally biased region" description="Low complexity" evidence="1">
    <location>
        <begin position="307"/>
        <end position="323"/>
    </location>
</feature>
<feature type="compositionally biased region" description="Polar residues" evidence="1">
    <location>
        <begin position="292"/>
        <end position="302"/>
    </location>
</feature>
<sequence>MWYREGKSNSDSSYDIVPIPVAPRRHPRAPTTVQILPDDFDAVTHDYETAVATEMFPYDGVTEVKTIKGQEGQDGESEPRYSRVYGEWAEKREVHRRQTAMPADFGRYMEEVTRRLQEVGVDEQGNLLDTTIRARGGTAARQHHPPREEQRGGKVNVWREEVARNEVELSEFGESGVVTSDTVRRNTQKTYTINQGTIKPREAEAALQSQSSASESCRSERVYTPVELNTLYALKPQKTGNSVKKRARDPSPTRSERIYTLAEINALTGQNIKHSPPGKNGFSGKELRHNRSTSSSSPLQNLKTKHSASSPAPGRSRSSSTSSIEGVLASCDPSLVHIAPVLSNLGIRRQEHLRALSRLREETRDREMKEEMLKQGVTLLEWAILVDKLQEF</sequence>
<name>A0AAD4BZJ6_BOLED</name>
<protein>
    <submittedName>
        <fullName evidence="2">Uncharacterized protein</fullName>
    </submittedName>
</protein>
<comment type="caution">
    <text evidence="2">The sequence shown here is derived from an EMBL/GenBank/DDBJ whole genome shotgun (WGS) entry which is preliminary data.</text>
</comment>